<gene>
    <name evidence="2" type="ORF">BDW02DRAFT_227154</name>
</gene>
<dbReference type="EMBL" id="ML975538">
    <property type="protein sequence ID" value="KAF1828502.1"/>
    <property type="molecule type" value="Genomic_DNA"/>
</dbReference>
<dbReference type="Proteomes" id="UP000800040">
    <property type="component" value="Unassembled WGS sequence"/>
</dbReference>
<keyword evidence="3" id="KW-1185">Reference proteome</keyword>
<accession>A0A6A5K2Q8</accession>
<sequence>MPICSSKFNMRLKSTIQRLLPTLHRRSLPANVTLRYSWSWKLRTSLRFSFYTFFFASMASCYKKHEDAEQLILWYGNEELFGSGNRPTSITGARTCLSSTTDPYIGKHPVFPRSKTEILTTEWTLDQNAENWEKLRSHLVATSTAEAAALKTELDAKHDPGNNTETGEQPANPGRKSIQKHRVAQQAKKARDKAKAAEKLKAKQDQPRDTTLLETLQDELANEDQVRMAFNLLNFRNRATAALSLLANLCAENGFTVRPALVGKPQEPTGYVARFMRVLLE</sequence>
<evidence type="ECO:0000256" key="1">
    <source>
        <dbReference type="SAM" id="MobiDB-lite"/>
    </source>
</evidence>
<evidence type="ECO:0000313" key="2">
    <source>
        <dbReference type="EMBL" id="KAF1828502.1"/>
    </source>
</evidence>
<proteinExistence type="predicted"/>
<feature type="region of interest" description="Disordered" evidence="1">
    <location>
        <begin position="154"/>
        <end position="179"/>
    </location>
</feature>
<dbReference type="AlphaFoldDB" id="A0A6A5K2Q8"/>
<name>A0A6A5K2Q8_9PLEO</name>
<organism evidence="2 3">
    <name type="scientific">Decorospora gaudefroyi</name>
    <dbReference type="NCBI Taxonomy" id="184978"/>
    <lineage>
        <taxon>Eukaryota</taxon>
        <taxon>Fungi</taxon>
        <taxon>Dikarya</taxon>
        <taxon>Ascomycota</taxon>
        <taxon>Pezizomycotina</taxon>
        <taxon>Dothideomycetes</taxon>
        <taxon>Pleosporomycetidae</taxon>
        <taxon>Pleosporales</taxon>
        <taxon>Pleosporineae</taxon>
        <taxon>Pleosporaceae</taxon>
        <taxon>Decorospora</taxon>
    </lineage>
</organism>
<evidence type="ECO:0000313" key="3">
    <source>
        <dbReference type="Proteomes" id="UP000800040"/>
    </source>
</evidence>
<reference evidence="2" key="1">
    <citation type="submission" date="2020-01" db="EMBL/GenBank/DDBJ databases">
        <authorList>
            <consortium name="DOE Joint Genome Institute"/>
            <person name="Haridas S."/>
            <person name="Albert R."/>
            <person name="Binder M."/>
            <person name="Bloem J."/>
            <person name="Labutti K."/>
            <person name="Salamov A."/>
            <person name="Andreopoulos B."/>
            <person name="Baker S.E."/>
            <person name="Barry K."/>
            <person name="Bills G."/>
            <person name="Bluhm B.H."/>
            <person name="Cannon C."/>
            <person name="Castanera R."/>
            <person name="Culley D.E."/>
            <person name="Daum C."/>
            <person name="Ezra D."/>
            <person name="Gonzalez J.B."/>
            <person name="Henrissat B."/>
            <person name="Kuo A."/>
            <person name="Liang C."/>
            <person name="Lipzen A."/>
            <person name="Lutzoni F."/>
            <person name="Magnuson J."/>
            <person name="Mondo S."/>
            <person name="Nolan M."/>
            <person name="Ohm R."/>
            <person name="Pangilinan J."/>
            <person name="Park H.-J."/>
            <person name="Ramirez L."/>
            <person name="Alfaro M."/>
            <person name="Sun H."/>
            <person name="Tritt A."/>
            <person name="Yoshinaga Y."/>
            <person name="Zwiers L.-H."/>
            <person name="Turgeon B.G."/>
            <person name="Goodwin S.B."/>
            <person name="Spatafora J.W."/>
            <person name="Crous P.W."/>
            <person name="Grigoriev I.V."/>
        </authorList>
    </citation>
    <scope>NUCLEOTIDE SEQUENCE</scope>
    <source>
        <strain evidence="2">P77</strain>
    </source>
</reference>
<protein>
    <submittedName>
        <fullName evidence="2">Uncharacterized protein</fullName>
    </submittedName>
</protein>